<gene>
    <name evidence="4" type="primary">Dsec\GM22845</name>
    <name evidence="4" type="ORF">Dsec_GM22845</name>
</gene>
<evidence type="ECO:0000256" key="2">
    <source>
        <dbReference type="ARBA" id="ARBA00017835"/>
    </source>
</evidence>
<evidence type="ECO:0000256" key="3">
    <source>
        <dbReference type="ARBA" id="ARBA00029631"/>
    </source>
</evidence>
<dbReference type="GO" id="GO:0000266">
    <property type="term" value="P:mitochondrial fission"/>
    <property type="evidence" value="ECO:0007669"/>
    <property type="project" value="TreeGrafter"/>
</dbReference>
<keyword evidence="5" id="KW-1185">Reference proteome</keyword>
<protein>
    <recommendedName>
        <fullName evidence="2">Mitochondrial fission process protein 1</fullName>
    </recommendedName>
    <alternativeName>
        <fullName evidence="3">Mitochondrial 18 kDa protein</fullName>
    </alternativeName>
</protein>
<dbReference type="EMBL" id="CH480823">
    <property type="protein sequence ID" value="EDW55962.1"/>
    <property type="molecule type" value="Genomic_DNA"/>
</dbReference>
<dbReference type="PANTHER" id="PTHR11001:SF2">
    <property type="entry name" value="MITOCHONDRIAL FISSION PROCESS PROTEIN 1"/>
    <property type="match status" value="1"/>
</dbReference>
<dbReference type="PhylomeDB" id="B4I6L4"/>
<evidence type="ECO:0000313" key="4">
    <source>
        <dbReference type="EMBL" id="EDW55962.1"/>
    </source>
</evidence>
<dbReference type="InterPro" id="IPR019560">
    <property type="entry name" value="Mitochondrial_18_kDa_protein"/>
</dbReference>
<sequence length="164" mass="18326">MSEDKQFIRREKDTKKTSTGLKEVDIYRDTFIRYMGYSNEIGESFRPLVPKSLVAASYGMAIGYVCTDTFDKALRLQMDGASSREVVVKGGDVFCWQMLASVAIPGLVINRITWATKTLLSKAPMPVLKTVPTLVGLASIPLIIHPIDSMVDRLMDATYRKTVR</sequence>
<evidence type="ECO:0000256" key="1">
    <source>
        <dbReference type="ARBA" id="ARBA00009224"/>
    </source>
</evidence>
<reference evidence="4 5" key="1">
    <citation type="journal article" date="2007" name="Nature">
        <title>Evolution of genes and genomes on the Drosophila phylogeny.</title>
        <authorList>
            <consortium name="Drosophila 12 Genomes Consortium"/>
            <person name="Clark A.G."/>
            <person name="Eisen M.B."/>
            <person name="Smith D.R."/>
            <person name="Bergman C.M."/>
            <person name="Oliver B."/>
            <person name="Markow T.A."/>
            <person name="Kaufman T.C."/>
            <person name="Kellis M."/>
            <person name="Gelbart W."/>
            <person name="Iyer V.N."/>
            <person name="Pollard D.A."/>
            <person name="Sackton T.B."/>
            <person name="Larracuente A.M."/>
            <person name="Singh N.D."/>
            <person name="Abad J.P."/>
            <person name="Abt D.N."/>
            <person name="Adryan B."/>
            <person name="Aguade M."/>
            <person name="Akashi H."/>
            <person name="Anderson W.W."/>
            <person name="Aquadro C.F."/>
            <person name="Ardell D.H."/>
            <person name="Arguello R."/>
            <person name="Artieri C.G."/>
            <person name="Barbash D.A."/>
            <person name="Barker D."/>
            <person name="Barsanti P."/>
            <person name="Batterham P."/>
            <person name="Batzoglou S."/>
            <person name="Begun D."/>
            <person name="Bhutkar A."/>
            <person name="Blanco E."/>
            <person name="Bosak S.A."/>
            <person name="Bradley R.K."/>
            <person name="Brand A.D."/>
            <person name="Brent M.R."/>
            <person name="Brooks A.N."/>
            <person name="Brown R.H."/>
            <person name="Butlin R.K."/>
            <person name="Caggese C."/>
            <person name="Calvi B.R."/>
            <person name="Bernardo de Carvalho A."/>
            <person name="Caspi A."/>
            <person name="Castrezana S."/>
            <person name="Celniker S.E."/>
            <person name="Chang J.L."/>
            <person name="Chapple C."/>
            <person name="Chatterji S."/>
            <person name="Chinwalla A."/>
            <person name="Civetta A."/>
            <person name="Clifton S.W."/>
            <person name="Comeron J.M."/>
            <person name="Costello J.C."/>
            <person name="Coyne J.A."/>
            <person name="Daub J."/>
            <person name="David R.G."/>
            <person name="Delcher A.L."/>
            <person name="Delehaunty K."/>
            <person name="Do C.B."/>
            <person name="Ebling H."/>
            <person name="Edwards K."/>
            <person name="Eickbush T."/>
            <person name="Evans J.D."/>
            <person name="Filipski A."/>
            <person name="Findeiss S."/>
            <person name="Freyhult E."/>
            <person name="Fulton L."/>
            <person name="Fulton R."/>
            <person name="Garcia A.C."/>
            <person name="Gardiner A."/>
            <person name="Garfield D.A."/>
            <person name="Garvin B.E."/>
            <person name="Gibson G."/>
            <person name="Gilbert D."/>
            <person name="Gnerre S."/>
            <person name="Godfrey J."/>
            <person name="Good R."/>
            <person name="Gotea V."/>
            <person name="Gravely B."/>
            <person name="Greenberg A.J."/>
            <person name="Griffiths-Jones S."/>
            <person name="Gross S."/>
            <person name="Guigo R."/>
            <person name="Gustafson E.A."/>
            <person name="Haerty W."/>
            <person name="Hahn M.W."/>
            <person name="Halligan D.L."/>
            <person name="Halpern A.L."/>
            <person name="Halter G.M."/>
            <person name="Han M.V."/>
            <person name="Heger A."/>
            <person name="Hillier L."/>
            <person name="Hinrichs A.S."/>
            <person name="Holmes I."/>
            <person name="Hoskins R.A."/>
            <person name="Hubisz M.J."/>
            <person name="Hultmark D."/>
            <person name="Huntley M.A."/>
            <person name="Jaffe D.B."/>
            <person name="Jagadeeshan S."/>
            <person name="Jeck W.R."/>
            <person name="Johnson J."/>
            <person name="Jones C.D."/>
            <person name="Jordan W.C."/>
            <person name="Karpen G.H."/>
            <person name="Kataoka E."/>
            <person name="Keightley P.D."/>
            <person name="Kheradpour P."/>
            <person name="Kirkness E.F."/>
            <person name="Koerich L.B."/>
            <person name="Kristiansen K."/>
            <person name="Kudrna D."/>
            <person name="Kulathinal R.J."/>
            <person name="Kumar S."/>
            <person name="Kwok R."/>
            <person name="Lander E."/>
            <person name="Langley C.H."/>
            <person name="Lapoint R."/>
            <person name="Lazzaro B.P."/>
            <person name="Lee S.J."/>
            <person name="Levesque L."/>
            <person name="Li R."/>
            <person name="Lin C.F."/>
            <person name="Lin M.F."/>
            <person name="Lindblad-Toh K."/>
            <person name="Llopart A."/>
            <person name="Long M."/>
            <person name="Low L."/>
            <person name="Lozovsky E."/>
            <person name="Lu J."/>
            <person name="Luo M."/>
            <person name="Machado C.A."/>
            <person name="Makalowski W."/>
            <person name="Marzo M."/>
            <person name="Matsuda M."/>
            <person name="Matzkin L."/>
            <person name="McAllister B."/>
            <person name="McBride C.S."/>
            <person name="McKernan B."/>
            <person name="McKernan K."/>
            <person name="Mendez-Lago M."/>
            <person name="Minx P."/>
            <person name="Mollenhauer M.U."/>
            <person name="Montooth K."/>
            <person name="Mount S.M."/>
            <person name="Mu X."/>
            <person name="Myers E."/>
            <person name="Negre B."/>
            <person name="Newfeld S."/>
            <person name="Nielsen R."/>
            <person name="Noor M.A."/>
            <person name="O'Grady P."/>
            <person name="Pachter L."/>
            <person name="Papaceit M."/>
            <person name="Parisi M.J."/>
            <person name="Parisi M."/>
            <person name="Parts L."/>
            <person name="Pedersen J.S."/>
            <person name="Pesole G."/>
            <person name="Phillippy A.M."/>
            <person name="Ponting C.P."/>
            <person name="Pop M."/>
            <person name="Porcelli D."/>
            <person name="Powell J.R."/>
            <person name="Prohaska S."/>
            <person name="Pruitt K."/>
            <person name="Puig M."/>
            <person name="Quesneville H."/>
            <person name="Ram K.R."/>
            <person name="Rand D."/>
            <person name="Rasmussen M.D."/>
            <person name="Reed L.K."/>
            <person name="Reenan R."/>
            <person name="Reily A."/>
            <person name="Remington K.A."/>
            <person name="Rieger T.T."/>
            <person name="Ritchie M.G."/>
            <person name="Robin C."/>
            <person name="Rogers Y.H."/>
            <person name="Rohde C."/>
            <person name="Rozas J."/>
            <person name="Rubenfield M.J."/>
            <person name="Ruiz A."/>
            <person name="Russo S."/>
            <person name="Salzberg S.L."/>
            <person name="Sanchez-Gracia A."/>
            <person name="Saranga D.J."/>
            <person name="Sato H."/>
            <person name="Schaeffer S.W."/>
            <person name="Schatz M.C."/>
            <person name="Schlenke T."/>
            <person name="Schwartz R."/>
            <person name="Segarra C."/>
            <person name="Singh R.S."/>
            <person name="Sirot L."/>
            <person name="Sirota M."/>
            <person name="Sisneros N.B."/>
            <person name="Smith C.D."/>
            <person name="Smith T.F."/>
            <person name="Spieth J."/>
            <person name="Stage D.E."/>
            <person name="Stark A."/>
            <person name="Stephan W."/>
            <person name="Strausberg R.L."/>
            <person name="Strempel S."/>
            <person name="Sturgill D."/>
            <person name="Sutton G."/>
            <person name="Sutton G.G."/>
            <person name="Tao W."/>
            <person name="Teichmann S."/>
            <person name="Tobari Y.N."/>
            <person name="Tomimura Y."/>
            <person name="Tsolas J.M."/>
            <person name="Valente V.L."/>
            <person name="Venter E."/>
            <person name="Venter J.C."/>
            <person name="Vicario S."/>
            <person name="Vieira F.G."/>
            <person name="Vilella A.J."/>
            <person name="Villasante A."/>
            <person name="Walenz B."/>
            <person name="Wang J."/>
            <person name="Wasserman M."/>
            <person name="Watts T."/>
            <person name="Wilson D."/>
            <person name="Wilson R.K."/>
            <person name="Wing R.A."/>
            <person name="Wolfner M.F."/>
            <person name="Wong A."/>
            <person name="Wong G.K."/>
            <person name="Wu C.I."/>
            <person name="Wu G."/>
            <person name="Yamamoto D."/>
            <person name="Yang H.P."/>
            <person name="Yang S.P."/>
            <person name="Yorke J.A."/>
            <person name="Yoshida K."/>
            <person name="Zdobnov E."/>
            <person name="Zhang P."/>
            <person name="Zhang Y."/>
            <person name="Zimin A.V."/>
            <person name="Baldwin J."/>
            <person name="Abdouelleil A."/>
            <person name="Abdulkadir J."/>
            <person name="Abebe A."/>
            <person name="Abera B."/>
            <person name="Abreu J."/>
            <person name="Acer S.C."/>
            <person name="Aftuck L."/>
            <person name="Alexander A."/>
            <person name="An P."/>
            <person name="Anderson E."/>
            <person name="Anderson S."/>
            <person name="Arachi H."/>
            <person name="Azer M."/>
            <person name="Bachantsang P."/>
            <person name="Barry A."/>
            <person name="Bayul T."/>
            <person name="Berlin A."/>
            <person name="Bessette D."/>
            <person name="Bloom T."/>
            <person name="Blye J."/>
            <person name="Boguslavskiy L."/>
            <person name="Bonnet C."/>
            <person name="Boukhgalter B."/>
            <person name="Bourzgui I."/>
            <person name="Brown A."/>
            <person name="Cahill P."/>
            <person name="Channer S."/>
            <person name="Cheshatsang Y."/>
            <person name="Chuda L."/>
            <person name="Citroen M."/>
            <person name="Collymore A."/>
            <person name="Cooke P."/>
            <person name="Costello M."/>
            <person name="D'Aco K."/>
            <person name="Daza R."/>
            <person name="De Haan G."/>
            <person name="DeGray S."/>
            <person name="DeMaso C."/>
            <person name="Dhargay N."/>
            <person name="Dooley K."/>
            <person name="Dooley E."/>
            <person name="Doricent M."/>
            <person name="Dorje P."/>
            <person name="Dorjee K."/>
            <person name="Dupes A."/>
            <person name="Elong R."/>
            <person name="Falk J."/>
            <person name="Farina A."/>
            <person name="Faro S."/>
            <person name="Ferguson D."/>
            <person name="Fisher S."/>
            <person name="Foley C.D."/>
            <person name="Franke A."/>
            <person name="Friedrich D."/>
            <person name="Gadbois L."/>
            <person name="Gearin G."/>
            <person name="Gearin C.R."/>
            <person name="Giannoukos G."/>
            <person name="Goode T."/>
            <person name="Graham J."/>
            <person name="Grandbois E."/>
            <person name="Grewal S."/>
            <person name="Gyaltsen K."/>
            <person name="Hafez N."/>
            <person name="Hagos B."/>
            <person name="Hall J."/>
            <person name="Henson C."/>
            <person name="Hollinger A."/>
            <person name="Honan T."/>
            <person name="Huard M.D."/>
            <person name="Hughes L."/>
            <person name="Hurhula B."/>
            <person name="Husby M.E."/>
            <person name="Kamat A."/>
            <person name="Kanga B."/>
            <person name="Kashin S."/>
            <person name="Khazanovich D."/>
            <person name="Kisner P."/>
            <person name="Lance K."/>
            <person name="Lara M."/>
            <person name="Lee W."/>
            <person name="Lennon N."/>
            <person name="Letendre F."/>
            <person name="LeVine R."/>
            <person name="Lipovsky A."/>
            <person name="Liu X."/>
            <person name="Liu J."/>
            <person name="Liu S."/>
            <person name="Lokyitsang T."/>
            <person name="Lokyitsang Y."/>
            <person name="Lubonja R."/>
            <person name="Lui A."/>
            <person name="MacDonald P."/>
            <person name="Magnisalis V."/>
            <person name="Maru K."/>
            <person name="Matthews C."/>
            <person name="McCusker W."/>
            <person name="McDonough S."/>
            <person name="Mehta T."/>
            <person name="Meldrim J."/>
            <person name="Meneus L."/>
            <person name="Mihai O."/>
            <person name="Mihalev A."/>
            <person name="Mihova T."/>
            <person name="Mittelman R."/>
            <person name="Mlenga V."/>
            <person name="Montmayeur A."/>
            <person name="Mulrain L."/>
            <person name="Navidi A."/>
            <person name="Naylor J."/>
            <person name="Negash T."/>
            <person name="Nguyen T."/>
            <person name="Nguyen N."/>
            <person name="Nicol R."/>
            <person name="Norbu C."/>
            <person name="Norbu N."/>
            <person name="Novod N."/>
            <person name="O'Neill B."/>
            <person name="Osman S."/>
            <person name="Markiewicz E."/>
            <person name="Oyono O.L."/>
            <person name="Patti C."/>
            <person name="Phunkhang P."/>
            <person name="Pierre F."/>
            <person name="Priest M."/>
            <person name="Raghuraman S."/>
            <person name="Rege F."/>
            <person name="Reyes R."/>
            <person name="Rise C."/>
            <person name="Rogov P."/>
            <person name="Ross K."/>
            <person name="Ryan E."/>
            <person name="Settipalli S."/>
            <person name="Shea T."/>
            <person name="Sherpa N."/>
            <person name="Shi L."/>
            <person name="Shih D."/>
            <person name="Sparrow T."/>
            <person name="Spaulding J."/>
            <person name="Stalker J."/>
            <person name="Stange-Thomann N."/>
            <person name="Stavropoulos S."/>
            <person name="Stone C."/>
            <person name="Strader C."/>
            <person name="Tesfaye S."/>
            <person name="Thomson T."/>
            <person name="Thoulutsang Y."/>
            <person name="Thoulutsang D."/>
            <person name="Topham K."/>
            <person name="Topping I."/>
            <person name="Tsamla T."/>
            <person name="Vassiliev H."/>
            <person name="Vo A."/>
            <person name="Wangchuk T."/>
            <person name="Wangdi T."/>
            <person name="Weiand M."/>
            <person name="Wilkinson J."/>
            <person name="Wilson A."/>
            <person name="Yadav S."/>
            <person name="Young G."/>
            <person name="Yu Q."/>
            <person name="Zembek L."/>
            <person name="Zhong D."/>
            <person name="Zimmer A."/>
            <person name="Zwirko Z."/>
            <person name="Jaffe D.B."/>
            <person name="Alvarez P."/>
            <person name="Brockman W."/>
            <person name="Butler J."/>
            <person name="Chin C."/>
            <person name="Gnerre S."/>
            <person name="Grabherr M."/>
            <person name="Kleber M."/>
            <person name="Mauceli E."/>
            <person name="MacCallum I."/>
        </authorList>
    </citation>
    <scope>NUCLEOTIDE SEQUENCE [LARGE SCALE GENOMIC DNA]</scope>
    <source>
        <strain evidence="5">Rob3c / Tucson 14021-0248.25</strain>
    </source>
</reference>
<comment type="similarity">
    <text evidence="1">Belongs to the MTFP1 family.</text>
</comment>
<dbReference type="Pfam" id="PF10558">
    <property type="entry name" value="MTP18"/>
    <property type="match status" value="2"/>
</dbReference>
<accession>B4I6L4</accession>
<dbReference type="Proteomes" id="UP000001292">
    <property type="component" value="Unassembled WGS sequence"/>
</dbReference>
<name>B4I6L4_DROSE</name>
<dbReference type="KEGG" id="dse:6614801"/>
<organism evidence="5">
    <name type="scientific">Drosophila sechellia</name>
    <name type="common">Fruit fly</name>
    <dbReference type="NCBI Taxonomy" id="7238"/>
    <lineage>
        <taxon>Eukaryota</taxon>
        <taxon>Metazoa</taxon>
        <taxon>Ecdysozoa</taxon>
        <taxon>Arthropoda</taxon>
        <taxon>Hexapoda</taxon>
        <taxon>Insecta</taxon>
        <taxon>Pterygota</taxon>
        <taxon>Neoptera</taxon>
        <taxon>Endopterygota</taxon>
        <taxon>Diptera</taxon>
        <taxon>Brachycera</taxon>
        <taxon>Muscomorpha</taxon>
        <taxon>Ephydroidea</taxon>
        <taxon>Drosophilidae</taxon>
        <taxon>Drosophila</taxon>
        <taxon>Sophophora</taxon>
    </lineage>
</organism>
<dbReference type="OrthoDB" id="424969at2759"/>
<dbReference type="HOGENOM" id="CLU_053720_1_0_1"/>
<dbReference type="OMA" id="DVFTWQM"/>
<evidence type="ECO:0000313" key="5">
    <source>
        <dbReference type="Proteomes" id="UP000001292"/>
    </source>
</evidence>
<dbReference type="AlphaFoldDB" id="B4I6L4"/>
<dbReference type="GO" id="GO:0005739">
    <property type="term" value="C:mitochondrion"/>
    <property type="evidence" value="ECO:0007669"/>
    <property type="project" value="TreeGrafter"/>
</dbReference>
<proteinExistence type="inferred from homology"/>
<dbReference type="PANTHER" id="PTHR11001">
    <property type="entry name" value="MITOCHONDRIAL FISSION PROCESS PROTEIN 1"/>
    <property type="match status" value="1"/>
</dbReference>